<sequence length="82" mass="9664">MANMKYQMPVTLEKGKAWAAVWIKGFEIKNKNTFSMGDTKESQLNLELTFNSNDYSTEKYTQFINDLIRFLNEHGWTEGKQY</sequence>
<organism evidence="1 2">
    <name type="scientific">Bacillus changyiensis</name>
    <dbReference type="NCBI Taxonomy" id="3004103"/>
    <lineage>
        <taxon>Bacteria</taxon>
        <taxon>Bacillati</taxon>
        <taxon>Bacillota</taxon>
        <taxon>Bacilli</taxon>
        <taxon>Bacillales</taxon>
        <taxon>Bacillaceae</taxon>
        <taxon>Bacillus</taxon>
    </lineage>
</organism>
<dbReference type="RefSeq" id="WP_271338892.1">
    <property type="nucleotide sequence ID" value="NZ_JAQKAB010000001.1"/>
</dbReference>
<name>A0ABT4X0V6_9BACI</name>
<dbReference type="EMBL" id="JAQKAB010000001">
    <property type="protein sequence ID" value="MDA7025027.1"/>
    <property type="molecule type" value="Genomic_DNA"/>
</dbReference>
<evidence type="ECO:0000313" key="1">
    <source>
        <dbReference type="EMBL" id="MDA7025027.1"/>
    </source>
</evidence>
<accession>A0ABT4X0V6</accession>
<gene>
    <name evidence="1" type="ORF">PJ311_00195</name>
</gene>
<reference evidence="1 2" key="1">
    <citation type="submission" date="2023-01" db="EMBL/GenBank/DDBJ databases">
        <title>Bacillus changyiensis sp. nov., isolated from a coastal deposit.</title>
        <authorList>
            <person name="Xiao G."/>
            <person name="Lai Q."/>
            <person name="Hu Z."/>
            <person name="Shao Z."/>
        </authorList>
    </citation>
    <scope>NUCLEOTIDE SEQUENCE [LARGE SCALE GENOMIC DNA]</scope>
    <source>
        <strain evidence="1 2">CLL-7-23</strain>
    </source>
</reference>
<keyword evidence="2" id="KW-1185">Reference proteome</keyword>
<comment type="caution">
    <text evidence="1">The sequence shown here is derived from an EMBL/GenBank/DDBJ whole genome shotgun (WGS) entry which is preliminary data.</text>
</comment>
<evidence type="ECO:0000313" key="2">
    <source>
        <dbReference type="Proteomes" id="UP001211894"/>
    </source>
</evidence>
<dbReference type="Proteomes" id="UP001211894">
    <property type="component" value="Unassembled WGS sequence"/>
</dbReference>
<protein>
    <submittedName>
        <fullName evidence="1">Uncharacterized protein</fullName>
    </submittedName>
</protein>
<proteinExistence type="predicted"/>